<evidence type="ECO:0000256" key="2">
    <source>
        <dbReference type="ARBA" id="ARBA00022729"/>
    </source>
</evidence>
<dbReference type="InterPro" id="IPR052110">
    <property type="entry name" value="MCFD2-like"/>
</dbReference>
<sequence length="278" mass="30582">MSHSSTLPANMASGVLVRCREAVDVMVAGLLLLLVLSPRGHCAPQIPESEGAERMAGSPVLTPANPFGSSEENRKLLQSYIKDNLNKGQASPDLNTWEQEVFFVFSLHDYDKSGQMDGLEAMQLLTDFLSHQSTAPKSAESVVSLVDYLLQTQDLNQDGMLDPSELLSPPMQQEEKERGQQEAESTQQDGGAEASDTDPEERLESEGKTEPEGNRDQPAEEQAEEEQAQASQNEIPESAQEHQNLEQAQEHQNPEQGEDHQVDGEQVQVPVHQGQPEM</sequence>
<feature type="region of interest" description="Disordered" evidence="5">
    <location>
        <begin position="49"/>
        <end position="70"/>
    </location>
</feature>
<name>A0A6J2VS45_CHACN</name>
<organism evidence="8 9">
    <name type="scientific">Chanos chanos</name>
    <name type="common">Milkfish</name>
    <name type="synonym">Mugil chanos</name>
    <dbReference type="NCBI Taxonomy" id="29144"/>
    <lineage>
        <taxon>Eukaryota</taxon>
        <taxon>Metazoa</taxon>
        <taxon>Chordata</taxon>
        <taxon>Craniata</taxon>
        <taxon>Vertebrata</taxon>
        <taxon>Euteleostomi</taxon>
        <taxon>Actinopterygii</taxon>
        <taxon>Neopterygii</taxon>
        <taxon>Teleostei</taxon>
        <taxon>Ostariophysi</taxon>
        <taxon>Gonorynchiformes</taxon>
        <taxon>Chanidae</taxon>
        <taxon>Chanos</taxon>
    </lineage>
</organism>
<dbReference type="Proteomes" id="UP000504632">
    <property type="component" value="Chromosome 1"/>
</dbReference>
<keyword evidence="3" id="KW-0677">Repeat</keyword>
<dbReference type="InterPro" id="IPR018247">
    <property type="entry name" value="EF_Hand_1_Ca_BS"/>
</dbReference>
<dbReference type="GeneID" id="115815168"/>
<dbReference type="InParanoid" id="A0A6J2VS45"/>
<evidence type="ECO:0000256" key="5">
    <source>
        <dbReference type="SAM" id="MobiDB-lite"/>
    </source>
</evidence>
<dbReference type="PANTHER" id="PTHR23104">
    <property type="entry name" value="MULTIPLE COAGULATION FACTOR DEFICIENCY PROTEIN 2 NEURAL STEM CELL DERIVED NEURONAL SURVIVAL PROTEIN"/>
    <property type="match status" value="1"/>
</dbReference>
<evidence type="ECO:0000256" key="1">
    <source>
        <dbReference type="ARBA" id="ARBA00022723"/>
    </source>
</evidence>
<dbReference type="GO" id="GO:0005509">
    <property type="term" value="F:calcium ion binding"/>
    <property type="evidence" value="ECO:0007669"/>
    <property type="project" value="InterPro"/>
</dbReference>
<evidence type="ECO:0000313" key="9">
    <source>
        <dbReference type="RefSeq" id="XP_030633996.1"/>
    </source>
</evidence>
<feature type="compositionally biased region" description="Basic and acidic residues" evidence="5">
    <location>
        <begin position="200"/>
        <end position="218"/>
    </location>
</feature>
<dbReference type="CTD" id="10669"/>
<dbReference type="InterPro" id="IPR002048">
    <property type="entry name" value="EF_hand_dom"/>
</dbReference>
<evidence type="ECO:0000313" key="8">
    <source>
        <dbReference type="Proteomes" id="UP000504632"/>
    </source>
</evidence>
<feature type="compositionally biased region" description="Basic and acidic residues" evidence="5">
    <location>
        <begin position="239"/>
        <end position="263"/>
    </location>
</feature>
<evidence type="ECO:0000256" key="3">
    <source>
        <dbReference type="ARBA" id="ARBA00022737"/>
    </source>
</evidence>
<reference evidence="9" key="1">
    <citation type="submission" date="2025-08" db="UniProtKB">
        <authorList>
            <consortium name="RefSeq"/>
        </authorList>
    </citation>
    <scope>IDENTIFICATION</scope>
</reference>
<dbReference type="FunCoup" id="A0A6J2VS45">
    <property type="interactions" value="175"/>
</dbReference>
<evidence type="ECO:0000256" key="4">
    <source>
        <dbReference type="ARBA" id="ARBA00022837"/>
    </source>
</evidence>
<dbReference type="RefSeq" id="XP_030633996.1">
    <property type="nucleotide sequence ID" value="XM_030778136.1"/>
</dbReference>
<dbReference type="PROSITE" id="PS00018">
    <property type="entry name" value="EF_HAND_1"/>
    <property type="match status" value="1"/>
</dbReference>
<dbReference type="AlphaFoldDB" id="A0A6J2VS45"/>
<feature type="domain" description="EF-hand" evidence="7">
    <location>
        <begin position="96"/>
        <end position="131"/>
    </location>
</feature>
<proteinExistence type="predicted"/>
<keyword evidence="1" id="KW-0479">Metal-binding</keyword>
<dbReference type="InterPro" id="IPR011992">
    <property type="entry name" value="EF-hand-dom_pair"/>
</dbReference>
<dbReference type="SUPFAM" id="SSF47473">
    <property type="entry name" value="EF-hand"/>
    <property type="match status" value="1"/>
</dbReference>
<dbReference type="Gene3D" id="1.10.238.10">
    <property type="entry name" value="EF-hand"/>
    <property type="match status" value="1"/>
</dbReference>
<keyword evidence="4" id="KW-0106">Calcium</keyword>
<protein>
    <submittedName>
        <fullName evidence="9">Cell growth regulator with EF hand domain protein 1 isoform X1</fullName>
    </submittedName>
</protein>
<evidence type="ECO:0000256" key="6">
    <source>
        <dbReference type="SAM" id="SignalP"/>
    </source>
</evidence>
<keyword evidence="2 6" id="KW-0732">Signal</keyword>
<feature type="chain" id="PRO_5026765705" evidence="6">
    <location>
        <begin position="43"/>
        <end position="278"/>
    </location>
</feature>
<feature type="signal peptide" evidence="6">
    <location>
        <begin position="1"/>
        <end position="42"/>
    </location>
</feature>
<evidence type="ECO:0000259" key="7">
    <source>
        <dbReference type="PROSITE" id="PS50222"/>
    </source>
</evidence>
<feature type="region of interest" description="Disordered" evidence="5">
    <location>
        <begin position="159"/>
        <end position="278"/>
    </location>
</feature>
<dbReference type="PANTHER" id="PTHR23104:SF15">
    <property type="entry name" value="CELL GROWTH REGULATOR WITH EF HAND DOMAIN PROTEIN 1"/>
    <property type="match status" value="1"/>
</dbReference>
<keyword evidence="8" id="KW-1185">Reference proteome</keyword>
<gene>
    <name evidence="9" type="primary">cgref1</name>
</gene>
<accession>A0A6J2VS45</accession>
<dbReference type="OrthoDB" id="289247at2759"/>
<dbReference type="PROSITE" id="PS50222">
    <property type="entry name" value="EF_HAND_2"/>
    <property type="match status" value="1"/>
</dbReference>